<feature type="region of interest" description="Disordered" evidence="3">
    <location>
        <begin position="144"/>
        <end position="226"/>
    </location>
</feature>
<dbReference type="InterPro" id="IPR032710">
    <property type="entry name" value="NTF2-like_dom_sf"/>
</dbReference>
<accession>A0A5B7BL94</accession>
<dbReference type="InterPro" id="IPR002075">
    <property type="entry name" value="NTF2_dom"/>
</dbReference>
<dbReference type="GO" id="GO:0005829">
    <property type="term" value="C:cytosol"/>
    <property type="evidence" value="ECO:0007669"/>
    <property type="project" value="TreeGrafter"/>
</dbReference>
<dbReference type="InterPro" id="IPR039539">
    <property type="entry name" value="Ras_GTPase_bind_prot"/>
</dbReference>
<reference evidence="6" key="1">
    <citation type="submission" date="2019-08" db="EMBL/GenBank/DDBJ databases">
        <title>Reference gene set and small RNA set construction with multiple tissues from Davidia involucrata Baill.</title>
        <authorList>
            <person name="Yang H."/>
            <person name="Zhou C."/>
            <person name="Li G."/>
            <person name="Wang J."/>
            <person name="Gao P."/>
            <person name="Wang M."/>
            <person name="Wang R."/>
            <person name="Zhao Y."/>
        </authorList>
    </citation>
    <scope>NUCLEOTIDE SEQUENCE</scope>
    <source>
        <tissue evidence="6">Mixed with DoveR01_LX</tissue>
    </source>
</reference>
<dbReference type="Pfam" id="PF02136">
    <property type="entry name" value="NTF2"/>
    <property type="match status" value="1"/>
</dbReference>
<evidence type="ECO:0000256" key="2">
    <source>
        <dbReference type="PROSITE-ProRule" id="PRU00176"/>
    </source>
</evidence>
<dbReference type="FunFam" id="3.10.450.50:FF:000003">
    <property type="entry name" value="Nuclear transport factor 2 family protein"/>
    <property type="match status" value="1"/>
</dbReference>
<organism evidence="6">
    <name type="scientific">Davidia involucrata</name>
    <name type="common">Dove tree</name>
    <dbReference type="NCBI Taxonomy" id="16924"/>
    <lineage>
        <taxon>Eukaryota</taxon>
        <taxon>Viridiplantae</taxon>
        <taxon>Streptophyta</taxon>
        <taxon>Embryophyta</taxon>
        <taxon>Tracheophyta</taxon>
        <taxon>Spermatophyta</taxon>
        <taxon>Magnoliopsida</taxon>
        <taxon>eudicotyledons</taxon>
        <taxon>Gunneridae</taxon>
        <taxon>Pentapetalae</taxon>
        <taxon>asterids</taxon>
        <taxon>Cornales</taxon>
        <taxon>Nyssaceae</taxon>
        <taxon>Davidia</taxon>
    </lineage>
</organism>
<evidence type="ECO:0000259" key="4">
    <source>
        <dbReference type="PROSITE" id="PS50102"/>
    </source>
</evidence>
<dbReference type="EC" id="3.6.4.12" evidence="6"/>
<dbReference type="CDD" id="cd00780">
    <property type="entry name" value="NTF2"/>
    <property type="match status" value="1"/>
</dbReference>
<dbReference type="GO" id="GO:1990904">
    <property type="term" value="C:ribonucleoprotein complex"/>
    <property type="evidence" value="ECO:0007669"/>
    <property type="project" value="TreeGrafter"/>
</dbReference>
<dbReference type="Pfam" id="PF00076">
    <property type="entry name" value="RRM_1"/>
    <property type="match status" value="1"/>
</dbReference>
<evidence type="ECO:0000313" key="6">
    <source>
        <dbReference type="EMBL" id="MPA69088.1"/>
    </source>
</evidence>
<dbReference type="CDD" id="cd00590">
    <property type="entry name" value="RRM_SF"/>
    <property type="match status" value="1"/>
</dbReference>
<feature type="region of interest" description="Disordered" evidence="3">
    <location>
        <begin position="254"/>
        <end position="284"/>
    </location>
</feature>
<dbReference type="Gene3D" id="3.10.450.50">
    <property type="match status" value="1"/>
</dbReference>
<feature type="compositionally biased region" description="Basic and acidic residues" evidence="3">
    <location>
        <begin position="189"/>
        <end position="200"/>
    </location>
</feature>
<dbReference type="GO" id="GO:0003724">
    <property type="term" value="F:RNA helicase activity"/>
    <property type="evidence" value="ECO:0007669"/>
    <property type="project" value="UniProtKB-EC"/>
</dbReference>
<dbReference type="EMBL" id="GHES01038529">
    <property type="protein sequence ID" value="MPA69088.1"/>
    <property type="molecule type" value="Transcribed_RNA"/>
</dbReference>
<dbReference type="PANTHER" id="PTHR10693">
    <property type="entry name" value="RAS GTPASE-ACTIVATING PROTEIN-BINDING PROTEIN"/>
    <property type="match status" value="1"/>
</dbReference>
<proteinExistence type="predicted"/>
<dbReference type="InterPro" id="IPR012677">
    <property type="entry name" value="Nucleotide-bd_a/b_plait_sf"/>
</dbReference>
<evidence type="ECO:0000256" key="3">
    <source>
        <dbReference type="SAM" id="MobiDB-lite"/>
    </source>
</evidence>
<dbReference type="GO" id="GO:0016787">
    <property type="term" value="F:hydrolase activity"/>
    <property type="evidence" value="ECO:0007669"/>
    <property type="project" value="UniProtKB-KW"/>
</dbReference>
<evidence type="ECO:0000259" key="5">
    <source>
        <dbReference type="PROSITE" id="PS50177"/>
    </source>
</evidence>
<dbReference type="GO" id="GO:0003729">
    <property type="term" value="F:mRNA binding"/>
    <property type="evidence" value="ECO:0007669"/>
    <property type="project" value="TreeGrafter"/>
</dbReference>
<dbReference type="Gene3D" id="3.30.70.330">
    <property type="match status" value="1"/>
</dbReference>
<feature type="compositionally biased region" description="Polar residues" evidence="3">
    <location>
        <begin position="144"/>
        <end position="154"/>
    </location>
</feature>
<dbReference type="GO" id="GO:0003678">
    <property type="term" value="F:DNA helicase activity"/>
    <property type="evidence" value="ECO:0007669"/>
    <property type="project" value="UniProtKB-EC"/>
</dbReference>
<dbReference type="InterPro" id="IPR035979">
    <property type="entry name" value="RBD_domain_sf"/>
</dbReference>
<keyword evidence="1 2" id="KW-0694">RNA-binding</keyword>
<sequence>MEMQTAGPSPSPSAEIVGNSFVEQYYQILHTAPHLVHKFYQDSSVLSRPGADSVMTSVTTTQGINDKIISFDFKDHKTEIITADAQDSYKEGVIVLVTGCLTGKDNMRRKFTQTFFLARQDKGYYVLNDVFRFVDVDKPSVVASLTDNDVNGNDPTAPVTPDPEPAHVPDQPLQSHTPTPAEEVSNDGKVTDPSDTKRSVVEVLGPSLSQNDGQSVAESASNVQEDDQKISYASVLAKKGTVTPPVQVPTSSTVRAASSNTEQQPCAPAAPKATAPRSNSALQNSNGHAEVKGIYIGNLPADVTDQQLEEVFKVFGRIKRDGIQIKKFKEDGFCFGFVEFESSNSARSAIQARKITIGNKDAHIEEKKRYVTQGGNGRGKFASGRGGFRSDNIKGWGWGNYSGGRGNSRYDNGNRGEFSGQAQGPTGRNGEAYSYQRGFQNDGGRAARQGGMK</sequence>
<dbReference type="InterPro" id="IPR000504">
    <property type="entry name" value="RRM_dom"/>
</dbReference>
<evidence type="ECO:0000256" key="1">
    <source>
        <dbReference type="ARBA" id="ARBA00022884"/>
    </source>
</evidence>
<feature type="compositionally biased region" description="Polar residues" evidence="3">
    <location>
        <begin position="254"/>
        <end position="264"/>
    </location>
</feature>
<dbReference type="SMART" id="SM00360">
    <property type="entry name" value="RRM"/>
    <property type="match status" value="1"/>
</dbReference>
<feature type="domain" description="RRM" evidence="4">
    <location>
        <begin position="292"/>
        <end position="369"/>
    </location>
</feature>
<dbReference type="PROSITE" id="PS50102">
    <property type="entry name" value="RRM"/>
    <property type="match status" value="1"/>
</dbReference>
<dbReference type="EC" id="3.6.4.13" evidence="6"/>
<dbReference type="InterPro" id="IPR018222">
    <property type="entry name" value="Nuclear_transport_factor_2_euk"/>
</dbReference>
<keyword evidence="6" id="KW-0378">Hydrolase</keyword>
<dbReference type="PROSITE" id="PS50177">
    <property type="entry name" value="NTF2_DOMAIN"/>
    <property type="match status" value="1"/>
</dbReference>
<name>A0A5B7BL94_DAVIN</name>
<dbReference type="PANTHER" id="PTHR10693:SF75">
    <property type="entry name" value="NUCLEAR TRANSPORT FACTOR 2"/>
    <property type="match status" value="1"/>
</dbReference>
<protein>
    <submittedName>
        <fullName evidence="6">Putative G3BP-like protein isoform X1</fullName>
        <ecNumber evidence="6">3.6.4.12</ecNumber>
        <ecNumber evidence="6">3.6.4.13</ecNumber>
    </submittedName>
</protein>
<feature type="compositionally biased region" description="Polar residues" evidence="3">
    <location>
        <begin position="207"/>
        <end position="223"/>
    </location>
</feature>
<feature type="compositionally biased region" description="Low complexity" evidence="3">
    <location>
        <begin position="265"/>
        <end position="276"/>
    </location>
</feature>
<gene>
    <name evidence="6" type="ORF">Din_038529</name>
</gene>
<dbReference type="AlphaFoldDB" id="A0A5B7BL94"/>
<dbReference type="SUPFAM" id="SSF54427">
    <property type="entry name" value="NTF2-like"/>
    <property type="match status" value="1"/>
</dbReference>
<feature type="region of interest" description="Disordered" evidence="3">
    <location>
        <begin position="404"/>
        <end position="453"/>
    </location>
</feature>
<feature type="domain" description="NTF2" evidence="5">
    <location>
        <begin position="17"/>
        <end position="133"/>
    </location>
</feature>
<dbReference type="SUPFAM" id="SSF54928">
    <property type="entry name" value="RNA-binding domain, RBD"/>
    <property type="match status" value="1"/>
</dbReference>